<proteinExistence type="predicted"/>
<sequence length="179" mass="20973">MTENMMTINKLAEKLGVSRPTIYNNVPEDMSFTKIDGVNYIDDELEEIITKKISERKQKLSPKNDDKTTTNNQEFIKSLNEEIKYLRQQLETKDNQLEMKDSQINQYSELLKNQQLLALQSNKKVEELEITLNQIENKKQEESDTQEGHSETDYEQQNKVDVNNNKKEKGFFSKLFSGK</sequence>
<evidence type="ECO:0000256" key="1">
    <source>
        <dbReference type="SAM" id="MobiDB-lite"/>
    </source>
</evidence>
<dbReference type="EMBL" id="AVST01000081">
    <property type="protein sequence ID" value="ERH68345.1"/>
    <property type="molecule type" value="Genomic_DNA"/>
</dbReference>
<name>A0AAV3JWX4_ACIBA</name>
<evidence type="ECO:0000313" key="3">
    <source>
        <dbReference type="EMBL" id="ERH68345.1"/>
    </source>
</evidence>
<evidence type="ECO:0000259" key="2">
    <source>
        <dbReference type="Pfam" id="PF04394"/>
    </source>
</evidence>
<organism evidence="3 4">
    <name type="scientific">Acinetobacter baumannii EGD-HP18</name>
    <dbReference type="NCBI Taxonomy" id="1358412"/>
    <lineage>
        <taxon>Bacteria</taxon>
        <taxon>Pseudomonadati</taxon>
        <taxon>Pseudomonadota</taxon>
        <taxon>Gammaproteobacteria</taxon>
        <taxon>Moraxellales</taxon>
        <taxon>Moraxellaceae</taxon>
        <taxon>Acinetobacter</taxon>
        <taxon>Acinetobacter calcoaceticus/baumannii complex</taxon>
    </lineage>
</organism>
<protein>
    <recommendedName>
        <fullName evidence="2">Regulator of chromosome segregation-like C-terminal domain-containing protein</fullName>
    </recommendedName>
</protein>
<reference evidence="3 4" key="1">
    <citation type="submission" date="2013-08" db="EMBL/GenBank/DDBJ databases">
        <title>Study of Ammonical-Nitrogen removal by Nitrification Denitrification process using lab isolates.</title>
        <authorList>
            <person name="Khardenavis A.A."/>
            <person name="Pal R.R."/>
            <person name="Kapley A."/>
            <person name="Qureshi A."/>
            <person name="Purohit H.J."/>
        </authorList>
    </citation>
    <scope>NUCLEOTIDE SEQUENCE [LARGE SCALE GENOMIC DNA]</scope>
    <source>
        <strain evidence="3 4">EGD-HP18</strain>
    </source>
</reference>
<evidence type="ECO:0000313" key="4">
    <source>
        <dbReference type="Proteomes" id="UP000016517"/>
    </source>
</evidence>
<dbReference type="Proteomes" id="UP000016517">
    <property type="component" value="Unassembled WGS sequence"/>
</dbReference>
<feature type="compositionally biased region" description="Basic and acidic residues" evidence="1">
    <location>
        <begin position="136"/>
        <end position="166"/>
    </location>
</feature>
<comment type="caution">
    <text evidence="3">The sequence shown here is derived from an EMBL/GenBank/DDBJ whole genome shotgun (WGS) entry which is preliminary data.</text>
</comment>
<dbReference type="InterPro" id="IPR007489">
    <property type="entry name" value="RocS-like_C"/>
</dbReference>
<feature type="domain" description="Regulator of chromosome segregation-like C-terminal" evidence="2">
    <location>
        <begin position="94"/>
        <end position="134"/>
    </location>
</feature>
<accession>A0AAV3JWX4</accession>
<gene>
    <name evidence="3" type="ORF">N173_19500</name>
</gene>
<dbReference type="AlphaFoldDB" id="A0AAV3JWX4"/>
<dbReference type="Pfam" id="PF04394">
    <property type="entry name" value="DUF536"/>
    <property type="match status" value="1"/>
</dbReference>
<feature type="region of interest" description="Disordered" evidence="1">
    <location>
        <begin position="134"/>
        <end position="166"/>
    </location>
</feature>